<dbReference type="PANTHER" id="PTHR10277">
    <property type="entry name" value="HOMOCITRATE SYNTHASE-RELATED"/>
    <property type="match status" value="1"/>
</dbReference>
<keyword evidence="10 12" id="KW-0100">Branched-chain amino acid biosynthesis</keyword>
<feature type="region of interest" description="Disordered" evidence="13">
    <location>
        <begin position="1"/>
        <end position="24"/>
    </location>
</feature>
<comment type="function">
    <text evidence="12">Catalyzes the condensation of the acetyl group of acetyl-CoA with 3-methyl-2-oxobutanoate (2-ketoisovalerate) to form 3-carboxy-3-hydroxy-4-methylpentanoate (2-isopropylmalate).</text>
</comment>
<sequence length="536" mass="57820">MTATTNSTAANSAPTPAPTPAQVNDANRVIIFDTTLRDGEQSPGASMNLEEKLRIARVLEEMGVDVIEAGFPIASNGDFEAVREVGKVVRNSVIAGLSRANRRDIDRAAEALQFAERKRIHTFISTSPLHMKYKLQMEPEKVLEAIWDSVSHARSYVDDVEWSAEDGSRTEHDFLCRCVETAIKAGATTINIPDTVGYGVPEEYGALFTMLFNRVPNADKAIFSVHCHNDLGLAVANSLAGVAAGARQIECTINGLGERAGNAALEEIVMAMRTRADAMPYSNGIQTEQIMTASRLVSAVTGFVVQPNKAIVGKNAFAHESGIHQDGMLKNAQTYEIMTPESVGLNRSTLVMGKHSGRAAFRAKLKDLGYALGDNAIEETFVRFKDLADKKKDVFDEDIIALVDDSIGSTNERIRFVSLMVVAGSKGPQRAELELEIDGELVTTVATGSGPVDATFNAISALFPHEAKLQLYQVHAVTEGTDAQAEVTVRLEENGKTVNGQGADTDTLVASCRAYVHALNKLLTKRQKTAPEALSA</sequence>
<proteinExistence type="inferred from homology"/>
<dbReference type="GO" id="GO:0003852">
    <property type="term" value="F:2-isopropylmalate synthase activity"/>
    <property type="evidence" value="ECO:0007669"/>
    <property type="project" value="UniProtKB-UniRule"/>
</dbReference>
<dbReference type="GO" id="GO:0005829">
    <property type="term" value="C:cytosol"/>
    <property type="evidence" value="ECO:0007669"/>
    <property type="project" value="TreeGrafter"/>
</dbReference>
<evidence type="ECO:0000256" key="10">
    <source>
        <dbReference type="ARBA" id="ARBA00023304"/>
    </source>
</evidence>
<dbReference type="InterPro" id="IPR000891">
    <property type="entry name" value="PYR_CT"/>
</dbReference>
<evidence type="ECO:0000256" key="11">
    <source>
        <dbReference type="ARBA" id="ARBA00029993"/>
    </source>
</evidence>
<dbReference type="FunFam" id="1.10.238.260:FF:000001">
    <property type="entry name" value="2-isopropylmalate synthase"/>
    <property type="match status" value="1"/>
</dbReference>
<dbReference type="PROSITE" id="PS50991">
    <property type="entry name" value="PYR_CT"/>
    <property type="match status" value="1"/>
</dbReference>
<dbReference type="EC" id="2.3.3.13" evidence="3 12"/>
<dbReference type="NCBIfam" id="NF002085">
    <property type="entry name" value="PRK00915.1-2"/>
    <property type="match status" value="1"/>
</dbReference>
<dbReference type="Pfam" id="PF00682">
    <property type="entry name" value="HMGL-like"/>
    <property type="match status" value="1"/>
</dbReference>
<dbReference type="OrthoDB" id="9803573at2"/>
<dbReference type="InterPro" id="IPR054691">
    <property type="entry name" value="LeuA/HCS_post-cat"/>
</dbReference>
<dbReference type="InterPro" id="IPR005671">
    <property type="entry name" value="LeuA_bact_synth"/>
</dbReference>
<evidence type="ECO:0000256" key="5">
    <source>
        <dbReference type="ARBA" id="ARBA00022430"/>
    </source>
</evidence>
<accession>W9H5F2</accession>
<protein>
    <recommendedName>
        <fullName evidence="4 12">2-isopropylmalate synthase</fullName>
        <ecNumber evidence="3 12">2.3.3.13</ecNumber>
    </recommendedName>
    <alternativeName>
        <fullName evidence="11 12">Alpha-IPM synthase</fullName>
    </alternativeName>
    <alternativeName>
        <fullName evidence="12">Alpha-isopropylmalate synthase</fullName>
    </alternativeName>
</protein>
<evidence type="ECO:0000256" key="9">
    <source>
        <dbReference type="ARBA" id="ARBA00023211"/>
    </source>
</evidence>
<dbReference type="InterPro" id="IPR036230">
    <property type="entry name" value="LeuA_allosteric_dom_sf"/>
</dbReference>
<dbReference type="Gene3D" id="1.10.238.260">
    <property type="match status" value="1"/>
</dbReference>
<dbReference type="SUPFAM" id="SSF51569">
    <property type="entry name" value="Aldolase"/>
    <property type="match status" value="1"/>
</dbReference>
<comment type="catalytic activity">
    <reaction evidence="12">
        <text>3-methyl-2-oxobutanoate + acetyl-CoA + H2O = (2S)-2-isopropylmalate + CoA + H(+)</text>
        <dbReference type="Rhea" id="RHEA:21524"/>
        <dbReference type="ChEBI" id="CHEBI:1178"/>
        <dbReference type="ChEBI" id="CHEBI:11851"/>
        <dbReference type="ChEBI" id="CHEBI:15377"/>
        <dbReference type="ChEBI" id="CHEBI:15378"/>
        <dbReference type="ChEBI" id="CHEBI:57287"/>
        <dbReference type="ChEBI" id="CHEBI:57288"/>
        <dbReference type="EC" id="2.3.3.13"/>
    </reaction>
</comment>
<dbReference type="Gene3D" id="3.20.20.70">
    <property type="entry name" value="Aldolase class I"/>
    <property type="match status" value="1"/>
</dbReference>
<dbReference type="PANTHER" id="PTHR10277:SF9">
    <property type="entry name" value="2-ISOPROPYLMALATE SYNTHASE 1, CHLOROPLASTIC-RELATED"/>
    <property type="match status" value="1"/>
</dbReference>
<dbReference type="Pfam" id="PF08502">
    <property type="entry name" value="LeuA_dimer"/>
    <property type="match status" value="1"/>
</dbReference>
<dbReference type="NCBIfam" id="NF002087">
    <property type="entry name" value="PRK00915.1-4"/>
    <property type="match status" value="1"/>
</dbReference>
<dbReference type="HAMAP" id="MF_01025">
    <property type="entry name" value="LeuA_type1"/>
    <property type="match status" value="1"/>
</dbReference>
<keyword evidence="15" id="KW-0012">Acyltransferase</keyword>
<dbReference type="NCBIfam" id="NF002086">
    <property type="entry name" value="PRK00915.1-3"/>
    <property type="match status" value="1"/>
</dbReference>
<dbReference type="PROSITE" id="PS00815">
    <property type="entry name" value="AIPM_HOMOCIT_SYNTH_1"/>
    <property type="match status" value="1"/>
</dbReference>
<gene>
    <name evidence="12" type="primary">leuA</name>
    <name evidence="15" type="ORF">N825_28595</name>
</gene>
<dbReference type="GO" id="GO:0009098">
    <property type="term" value="P:L-leucine biosynthetic process"/>
    <property type="evidence" value="ECO:0007669"/>
    <property type="project" value="UniProtKB-UniRule"/>
</dbReference>
<evidence type="ECO:0000256" key="13">
    <source>
        <dbReference type="SAM" id="MobiDB-lite"/>
    </source>
</evidence>
<evidence type="ECO:0000256" key="1">
    <source>
        <dbReference type="ARBA" id="ARBA00004689"/>
    </source>
</evidence>
<evidence type="ECO:0000313" key="16">
    <source>
        <dbReference type="Proteomes" id="UP000019486"/>
    </source>
</evidence>
<keyword evidence="16" id="KW-1185">Reference proteome</keyword>
<dbReference type="InterPro" id="IPR002034">
    <property type="entry name" value="AIPM/Hcit_synth_CS"/>
</dbReference>
<evidence type="ECO:0000256" key="12">
    <source>
        <dbReference type="HAMAP-Rule" id="MF_01025"/>
    </source>
</evidence>
<evidence type="ECO:0000256" key="2">
    <source>
        <dbReference type="ARBA" id="ARBA00009396"/>
    </source>
</evidence>
<dbReference type="PROSITE" id="PS00816">
    <property type="entry name" value="AIPM_HOMOCIT_SYNTH_2"/>
    <property type="match status" value="1"/>
</dbReference>
<feature type="binding site" evidence="12">
    <location>
        <position position="228"/>
    </location>
    <ligand>
        <name>Mn(2+)</name>
        <dbReference type="ChEBI" id="CHEBI:29035"/>
    </ligand>
</feature>
<keyword evidence="12" id="KW-0963">Cytoplasm</keyword>
<dbReference type="GO" id="GO:0003985">
    <property type="term" value="F:acetyl-CoA C-acetyltransferase activity"/>
    <property type="evidence" value="ECO:0007669"/>
    <property type="project" value="UniProtKB-UniRule"/>
</dbReference>
<comment type="cofactor">
    <cofactor evidence="12">
        <name>Mn(2+)</name>
        <dbReference type="ChEBI" id="CHEBI:29035"/>
    </cofactor>
</comment>
<dbReference type="STRING" id="1385369.N825_28595"/>
<evidence type="ECO:0000256" key="7">
    <source>
        <dbReference type="ARBA" id="ARBA00022679"/>
    </source>
</evidence>
<dbReference type="SUPFAM" id="SSF110921">
    <property type="entry name" value="2-isopropylmalate synthase LeuA, allosteric (dimerisation) domain"/>
    <property type="match status" value="1"/>
</dbReference>
<evidence type="ECO:0000256" key="4">
    <source>
        <dbReference type="ARBA" id="ARBA00018198"/>
    </source>
</evidence>
<dbReference type="FunFam" id="3.30.160.270:FF:000003">
    <property type="entry name" value="2-isopropylmalate synthase"/>
    <property type="match status" value="1"/>
</dbReference>
<dbReference type="NCBIfam" id="TIGR00973">
    <property type="entry name" value="leuA_bact"/>
    <property type="match status" value="1"/>
</dbReference>
<feature type="binding site" evidence="12">
    <location>
        <position position="262"/>
    </location>
    <ligand>
        <name>Mn(2+)</name>
        <dbReference type="ChEBI" id="CHEBI:29035"/>
    </ligand>
</feature>
<feature type="region of interest" description="Regulatory domain" evidence="12">
    <location>
        <begin position="415"/>
        <end position="536"/>
    </location>
</feature>
<reference evidence="15 16" key="1">
    <citation type="submission" date="2013-08" db="EMBL/GenBank/DDBJ databases">
        <title>The genome sequence of Skermanella stibiiresistens.</title>
        <authorList>
            <person name="Zhu W."/>
            <person name="Wang G."/>
        </authorList>
    </citation>
    <scope>NUCLEOTIDE SEQUENCE [LARGE SCALE GENOMIC DNA]</scope>
    <source>
        <strain evidence="15 16">SB22</strain>
    </source>
</reference>
<dbReference type="UniPathway" id="UPA00048">
    <property type="reaction ID" value="UER00070"/>
</dbReference>
<keyword evidence="9 12" id="KW-0464">Manganese</keyword>
<name>W9H5F2_9PROT</name>
<dbReference type="SMART" id="SM00917">
    <property type="entry name" value="LeuA_dimer"/>
    <property type="match status" value="1"/>
</dbReference>
<organism evidence="15 16">
    <name type="scientific">Skermanella stibiiresistens SB22</name>
    <dbReference type="NCBI Taxonomy" id="1385369"/>
    <lineage>
        <taxon>Bacteria</taxon>
        <taxon>Pseudomonadati</taxon>
        <taxon>Pseudomonadota</taxon>
        <taxon>Alphaproteobacteria</taxon>
        <taxon>Rhodospirillales</taxon>
        <taxon>Azospirillaceae</taxon>
        <taxon>Skermanella</taxon>
    </lineage>
</organism>
<dbReference type="InterPro" id="IPR050073">
    <property type="entry name" value="2-IPM_HCS-like"/>
</dbReference>
<dbReference type="Pfam" id="PF22617">
    <property type="entry name" value="HCS_D2"/>
    <property type="match status" value="1"/>
</dbReference>
<evidence type="ECO:0000256" key="3">
    <source>
        <dbReference type="ARBA" id="ARBA00012973"/>
    </source>
</evidence>
<dbReference type="RefSeq" id="WP_084164516.1">
    <property type="nucleotide sequence ID" value="NZ_AVFL01000004.1"/>
</dbReference>
<evidence type="ECO:0000259" key="14">
    <source>
        <dbReference type="PROSITE" id="PS50991"/>
    </source>
</evidence>
<dbReference type="InterPro" id="IPR013785">
    <property type="entry name" value="Aldolase_TIM"/>
</dbReference>
<evidence type="ECO:0000256" key="6">
    <source>
        <dbReference type="ARBA" id="ARBA00022605"/>
    </source>
</evidence>
<feature type="domain" description="Pyruvate carboxyltransferase" evidence="14">
    <location>
        <begin position="29"/>
        <end position="291"/>
    </location>
</feature>
<dbReference type="Proteomes" id="UP000019486">
    <property type="component" value="Unassembled WGS sequence"/>
</dbReference>
<dbReference type="EMBL" id="AVFL01000004">
    <property type="protein sequence ID" value="EWY41465.1"/>
    <property type="molecule type" value="Genomic_DNA"/>
</dbReference>
<comment type="subunit">
    <text evidence="12">Homodimer.</text>
</comment>
<comment type="similarity">
    <text evidence="2 12">Belongs to the alpha-IPM synthase/homocitrate synthase family. LeuA type 1 subfamily.</text>
</comment>
<dbReference type="CDD" id="cd07940">
    <property type="entry name" value="DRE_TIM_IPMS"/>
    <property type="match status" value="1"/>
</dbReference>
<dbReference type="Gene3D" id="3.30.160.270">
    <property type="match status" value="1"/>
</dbReference>
<keyword evidence="7 12" id="KW-0808">Transferase</keyword>
<keyword evidence="6 12" id="KW-0028">Amino-acid biosynthesis</keyword>
<comment type="pathway">
    <text evidence="1 12">Amino-acid biosynthesis; L-leucine biosynthesis; L-leucine from 3-methyl-2-oxobutanoate: step 1/4.</text>
</comment>
<evidence type="ECO:0000256" key="8">
    <source>
        <dbReference type="ARBA" id="ARBA00022723"/>
    </source>
</evidence>
<dbReference type="AlphaFoldDB" id="W9H5F2"/>
<dbReference type="PATRIC" id="fig|1385369.3.peg.1662"/>
<dbReference type="FunFam" id="3.20.20.70:FF:000010">
    <property type="entry name" value="2-isopropylmalate synthase"/>
    <property type="match status" value="1"/>
</dbReference>
<evidence type="ECO:0000313" key="15">
    <source>
        <dbReference type="EMBL" id="EWY41465.1"/>
    </source>
</evidence>
<feature type="binding site" evidence="12">
    <location>
        <position position="38"/>
    </location>
    <ligand>
        <name>Mn(2+)</name>
        <dbReference type="ChEBI" id="CHEBI:29035"/>
    </ligand>
</feature>
<dbReference type="GO" id="GO:0030145">
    <property type="term" value="F:manganese ion binding"/>
    <property type="evidence" value="ECO:0007669"/>
    <property type="project" value="UniProtKB-UniRule"/>
</dbReference>
<comment type="caution">
    <text evidence="15">The sequence shown here is derived from an EMBL/GenBank/DDBJ whole genome shotgun (WGS) entry which is preliminary data.</text>
</comment>
<keyword evidence="8 12" id="KW-0479">Metal-binding</keyword>
<keyword evidence="5 12" id="KW-0432">Leucine biosynthesis</keyword>
<feature type="binding site" evidence="12">
    <location>
        <position position="226"/>
    </location>
    <ligand>
        <name>Mn(2+)</name>
        <dbReference type="ChEBI" id="CHEBI:29035"/>
    </ligand>
</feature>
<dbReference type="InterPro" id="IPR013709">
    <property type="entry name" value="2-isopropylmalate_synth_dimer"/>
</dbReference>
<feature type="compositionally biased region" description="Low complexity" evidence="13">
    <location>
        <begin position="1"/>
        <end position="14"/>
    </location>
</feature>